<dbReference type="Pfam" id="PF26002">
    <property type="entry name" value="Beta-barrel_AprE"/>
    <property type="match status" value="1"/>
</dbReference>
<dbReference type="GO" id="GO:0005886">
    <property type="term" value="C:plasma membrane"/>
    <property type="evidence" value="ECO:0007669"/>
    <property type="project" value="UniProtKB-SubCell"/>
</dbReference>
<organism evidence="12 13">
    <name type="scientific">Zavarzinia compransoris</name>
    <dbReference type="NCBI Taxonomy" id="1264899"/>
    <lineage>
        <taxon>Bacteria</taxon>
        <taxon>Pseudomonadati</taxon>
        <taxon>Pseudomonadota</taxon>
        <taxon>Alphaproteobacteria</taxon>
        <taxon>Rhodospirillales</taxon>
        <taxon>Zavarziniaceae</taxon>
        <taxon>Zavarzinia</taxon>
    </lineage>
</organism>
<dbReference type="PANTHER" id="PTHR30386">
    <property type="entry name" value="MEMBRANE FUSION SUBUNIT OF EMRAB-TOLC MULTIDRUG EFFLUX PUMP"/>
    <property type="match status" value="1"/>
</dbReference>
<dbReference type="InterPro" id="IPR058982">
    <property type="entry name" value="Beta-barrel_AprE"/>
</dbReference>
<feature type="compositionally biased region" description="Basic and acidic residues" evidence="10">
    <location>
        <begin position="10"/>
        <end position="21"/>
    </location>
</feature>
<reference evidence="13" key="1">
    <citation type="submission" date="2018-05" db="EMBL/GenBank/DDBJ databases">
        <title>Zavarzinia sp. HR-AS.</title>
        <authorList>
            <person name="Lee Y."/>
            <person name="Jeon C.O."/>
        </authorList>
    </citation>
    <scope>NUCLEOTIDE SEQUENCE [LARGE SCALE GENOMIC DNA]</scope>
    <source>
        <strain evidence="13">DSM 1231</strain>
    </source>
</reference>
<keyword evidence="8 9" id="KW-0472">Membrane</keyword>
<evidence type="ECO:0000256" key="1">
    <source>
        <dbReference type="ARBA" id="ARBA00004377"/>
    </source>
</evidence>
<evidence type="ECO:0000256" key="4">
    <source>
        <dbReference type="ARBA" id="ARBA00022475"/>
    </source>
</evidence>
<comment type="similarity">
    <text evidence="2 9">Belongs to the membrane fusion protein (MFP) (TC 8.A.1) family.</text>
</comment>
<comment type="caution">
    <text evidence="12">The sequence shown here is derived from an EMBL/GenBank/DDBJ whole genome shotgun (WGS) entry which is preliminary data.</text>
</comment>
<keyword evidence="6 9" id="KW-0812">Transmembrane</keyword>
<keyword evidence="4 9" id="KW-1003">Cell membrane</keyword>
<evidence type="ECO:0000313" key="12">
    <source>
        <dbReference type="EMBL" id="PWR17604.1"/>
    </source>
</evidence>
<evidence type="ECO:0000313" key="13">
    <source>
        <dbReference type="Proteomes" id="UP000246077"/>
    </source>
</evidence>
<sequence length="497" mass="53165">MSDMSPIMPHKGEPPRRESPRENPALRAVRSNREYAEFLPAAIEIAVRPVHHVVPILIGIIVAAVATALGWAWISSLDAFTNAAGRVRATVPPAVVQPLEGGRIATIRVANGQRVVAGEILVTLDDVAVRSALDAALAGRASWLAEIQRRKAAYAALIAGDRALPAVAFTTEIRGDVVSRETNALATEHRALMTTLAANAAASEEAEAKRARFVAVRIERAKLVEILAERVDMAEALATSAAGSKAQVLTATEARVRAEVELADTAPQIAEIEATLKNLRQQEAQAIASYLADQSKGIEAAERQVEQLDPEIVKQRDRLNHLTLRAPVSGTIQQLAATSVRQVISPAQAVMVIVPDGSELVVEALIPSSDIGFVKEGDPVVIKADAFPFTRYGTFSGTVTSLSSEAVTIRDAQSLQDPATAASGQATQTPSGIPSVSGLFFIARIMLTKPELYVNGRPLHLEPGMTVRAEIKTETRRVIDYLLSPVTEVFDEAGHER</sequence>
<dbReference type="OrthoDB" id="9810980at2"/>
<evidence type="ECO:0000256" key="5">
    <source>
        <dbReference type="ARBA" id="ARBA00022519"/>
    </source>
</evidence>
<proteinExistence type="inferred from homology"/>
<dbReference type="NCBIfam" id="TIGR01843">
    <property type="entry name" value="type_I_hlyD"/>
    <property type="match status" value="1"/>
</dbReference>
<accession>A0A317DTC1</accession>
<evidence type="ECO:0000256" key="8">
    <source>
        <dbReference type="ARBA" id="ARBA00023136"/>
    </source>
</evidence>
<evidence type="ECO:0000256" key="2">
    <source>
        <dbReference type="ARBA" id="ARBA00009477"/>
    </source>
</evidence>
<dbReference type="Gene3D" id="2.40.50.100">
    <property type="match status" value="1"/>
</dbReference>
<evidence type="ECO:0000259" key="11">
    <source>
        <dbReference type="Pfam" id="PF26002"/>
    </source>
</evidence>
<dbReference type="PRINTS" id="PR01490">
    <property type="entry name" value="RTXTOXIND"/>
</dbReference>
<dbReference type="AlphaFoldDB" id="A0A317DTC1"/>
<dbReference type="Proteomes" id="UP000246077">
    <property type="component" value="Unassembled WGS sequence"/>
</dbReference>
<keyword evidence="3 9" id="KW-0813">Transport</keyword>
<dbReference type="Gene3D" id="2.40.30.170">
    <property type="match status" value="1"/>
</dbReference>
<evidence type="ECO:0000256" key="6">
    <source>
        <dbReference type="ARBA" id="ARBA00022692"/>
    </source>
</evidence>
<evidence type="ECO:0000256" key="3">
    <source>
        <dbReference type="ARBA" id="ARBA00022448"/>
    </source>
</evidence>
<dbReference type="InterPro" id="IPR050739">
    <property type="entry name" value="MFP"/>
</dbReference>
<evidence type="ECO:0000256" key="10">
    <source>
        <dbReference type="SAM" id="MobiDB-lite"/>
    </source>
</evidence>
<keyword evidence="7 9" id="KW-1133">Transmembrane helix</keyword>
<evidence type="ECO:0000256" key="7">
    <source>
        <dbReference type="ARBA" id="ARBA00022989"/>
    </source>
</evidence>
<dbReference type="InterPro" id="IPR010129">
    <property type="entry name" value="T1SS_HlyD"/>
</dbReference>
<comment type="subcellular location">
    <subcellularLocation>
        <location evidence="1 9">Cell inner membrane</location>
        <topology evidence="1 9">Single-pass membrane protein</topology>
    </subcellularLocation>
</comment>
<feature type="domain" description="AprE-like beta-barrel" evidence="11">
    <location>
        <begin position="360"/>
        <end position="408"/>
    </location>
</feature>
<dbReference type="InterPro" id="IPR006144">
    <property type="entry name" value="Secretion_HlyD_CS"/>
</dbReference>
<evidence type="ECO:0000256" key="9">
    <source>
        <dbReference type="RuleBase" id="RU365093"/>
    </source>
</evidence>
<name>A0A317DTC1_9PROT</name>
<protein>
    <recommendedName>
        <fullName evidence="9">Membrane fusion protein (MFP) family protein</fullName>
    </recommendedName>
</protein>
<dbReference type="PANTHER" id="PTHR30386:SF27">
    <property type="entry name" value="MEMBRANE FUSION PROTEIN (MFP) FAMILY PROTEIN"/>
    <property type="match status" value="1"/>
</dbReference>
<keyword evidence="13" id="KW-1185">Reference proteome</keyword>
<gene>
    <name evidence="12" type="ORF">DKG75_22250</name>
</gene>
<dbReference type="GO" id="GO:0009306">
    <property type="term" value="P:protein secretion"/>
    <property type="evidence" value="ECO:0007669"/>
    <property type="project" value="InterPro"/>
</dbReference>
<feature type="region of interest" description="Disordered" evidence="10">
    <location>
        <begin position="1"/>
        <end position="24"/>
    </location>
</feature>
<feature type="transmembrane region" description="Helical" evidence="9">
    <location>
        <begin position="53"/>
        <end position="74"/>
    </location>
</feature>
<dbReference type="PROSITE" id="PS00543">
    <property type="entry name" value="HLYD_FAMILY"/>
    <property type="match status" value="1"/>
</dbReference>
<dbReference type="EMBL" id="QGLF01000009">
    <property type="protein sequence ID" value="PWR17604.1"/>
    <property type="molecule type" value="Genomic_DNA"/>
</dbReference>
<dbReference type="RefSeq" id="WP_109923403.1">
    <property type="nucleotide sequence ID" value="NZ_QGLF01000009.1"/>
</dbReference>
<keyword evidence="5 9" id="KW-0997">Cell inner membrane</keyword>